<evidence type="ECO:0000313" key="10">
    <source>
        <dbReference type="EMBL" id="KIH86909.1"/>
    </source>
</evidence>
<dbReference type="InterPro" id="IPR004698">
    <property type="entry name" value="Zn/Fe_permease_fun/pln"/>
</dbReference>
<dbReference type="Proteomes" id="UP000031575">
    <property type="component" value="Unassembled WGS sequence"/>
</dbReference>
<evidence type="ECO:0000256" key="5">
    <source>
        <dbReference type="ARBA" id="ARBA00022989"/>
    </source>
</evidence>
<keyword evidence="5 8" id="KW-1133">Transmembrane helix</keyword>
<comment type="caution">
    <text evidence="8">Lacks conserved residue(s) required for the propagation of feature annotation.</text>
</comment>
<keyword evidence="6 8" id="KW-0406">Ion transport</keyword>
<dbReference type="GeneID" id="63681662"/>
<feature type="transmembrane region" description="Helical" evidence="8">
    <location>
        <begin position="84"/>
        <end position="106"/>
    </location>
</feature>
<proteinExistence type="inferred from homology"/>
<dbReference type="OrthoDB" id="448280at2759"/>
<feature type="transmembrane region" description="Helical" evidence="8">
    <location>
        <begin position="316"/>
        <end position="339"/>
    </location>
</feature>
<feature type="transmembrane region" description="Helical" evidence="8">
    <location>
        <begin position="251"/>
        <end position="270"/>
    </location>
</feature>
<keyword evidence="3 8" id="KW-0813">Transport</keyword>
<dbReference type="GO" id="GO:0000006">
    <property type="term" value="F:high-affinity zinc transmembrane transporter activity"/>
    <property type="evidence" value="ECO:0007669"/>
    <property type="project" value="TreeGrafter"/>
</dbReference>
<evidence type="ECO:0000256" key="9">
    <source>
        <dbReference type="SAM" id="MobiDB-lite"/>
    </source>
</evidence>
<evidence type="ECO:0000256" key="3">
    <source>
        <dbReference type="ARBA" id="ARBA00022448"/>
    </source>
</evidence>
<comment type="subcellular location">
    <subcellularLocation>
        <location evidence="1 8">Membrane</location>
        <topology evidence="1 8">Multi-pass membrane protein</topology>
    </subcellularLocation>
</comment>
<dbReference type="Pfam" id="PF02535">
    <property type="entry name" value="Zip"/>
    <property type="match status" value="1"/>
</dbReference>
<evidence type="ECO:0000256" key="7">
    <source>
        <dbReference type="ARBA" id="ARBA00023136"/>
    </source>
</evidence>
<comment type="similarity">
    <text evidence="2 8">Belongs to the ZIP transporter (TC 2.A.5) family.</text>
</comment>
<feature type="transmembrane region" description="Helical" evidence="8">
    <location>
        <begin position="53"/>
        <end position="72"/>
    </location>
</feature>
<comment type="caution">
    <text evidence="10">The sequence shown here is derived from an EMBL/GenBank/DDBJ whole genome shotgun (WGS) entry which is preliminary data.</text>
</comment>
<dbReference type="RefSeq" id="XP_040614919.1">
    <property type="nucleotide sequence ID" value="XM_040766741.1"/>
</dbReference>
<sequence>MAHHHHRHSHNHQHHEFEFDPNHVDLTMADPKDIICFLSAGENEYDGRLGARISALFVILITSLLCTLFPVVATRIKRLRIPVYVYLFARYFGAGVIIATAFIHLLDPAYAEIGPASCVGLTGGWAGYSWPPCLAMIMVMLTFLLDFGAEWFVDKKYNMSHGHGDNIAQSITLGGDKHRNGVSGEAGNPVPVSHPSQSHQFLHSADQDGSAAPNAAVPHSNSADDASNEKLDLEKVEYAAASNERAFREQFAAFLILEFGVIFHSVIIGLNLGVVGEEFNTLYPVIVFHQAFEGLGIGARLSAIPFPARPGKFLKALPWLLCAAYGLTTPIAIAVGLGVRTTYNDSSFTANVVSGVLDSISAGILIYTGLVELLARDFLFNPERSRDGKRVTFMLVSLFLGVAIMALLGKWA</sequence>
<evidence type="ECO:0000256" key="6">
    <source>
        <dbReference type="ARBA" id="ARBA00023065"/>
    </source>
</evidence>
<feature type="transmembrane region" description="Helical" evidence="8">
    <location>
        <begin position="359"/>
        <end position="379"/>
    </location>
</feature>
<dbReference type="NCBIfam" id="TIGR00820">
    <property type="entry name" value="zip"/>
    <property type="match status" value="1"/>
</dbReference>
<feature type="transmembrane region" description="Helical" evidence="8">
    <location>
        <begin position="391"/>
        <end position="409"/>
    </location>
</feature>
<protein>
    <submittedName>
        <fullName evidence="10">Solute carrier family 39 (Zinc transporter), member 1/2/3</fullName>
    </submittedName>
</protein>
<feature type="region of interest" description="Disordered" evidence="9">
    <location>
        <begin position="178"/>
        <end position="226"/>
    </location>
</feature>
<evidence type="ECO:0000256" key="1">
    <source>
        <dbReference type="ARBA" id="ARBA00004141"/>
    </source>
</evidence>
<dbReference type="VEuPathDB" id="FungiDB:SPBR_08503"/>
<accession>A0A0C2ELD7</accession>
<evidence type="ECO:0000313" key="11">
    <source>
        <dbReference type="Proteomes" id="UP000031575"/>
    </source>
</evidence>
<dbReference type="InterPro" id="IPR003689">
    <property type="entry name" value="ZIP"/>
</dbReference>
<dbReference type="GO" id="GO:0005886">
    <property type="term" value="C:plasma membrane"/>
    <property type="evidence" value="ECO:0007669"/>
    <property type="project" value="TreeGrafter"/>
</dbReference>
<gene>
    <name evidence="10" type="ORF">SPBR_08503</name>
</gene>
<organism evidence="10 11">
    <name type="scientific">Sporothrix brasiliensis 5110</name>
    <dbReference type="NCBI Taxonomy" id="1398154"/>
    <lineage>
        <taxon>Eukaryota</taxon>
        <taxon>Fungi</taxon>
        <taxon>Dikarya</taxon>
        <taxon>Ascomycota</taxon>
        <taxon>Pezizomycotina</taxon>
        <taxon>Sordariomycetes</taxon>
        <taxon>Sordariomycetidae</taxon>
        <taxon>Ophiostomatales</taxon>
        <taxon>Ophiostomataceae</taxon>
        <taxon>Sporothrix</taxon>
    </lineage>
</organism>
<keyword evidence="7 8" id="KW-0472">Membrane</keyword>
<dbReference type="HOGENOM" id="CLU_027089_0_2_1"/>
<evidence type="ECO:0000256" key="4">
    <source>
        <dbReference type="ARBA" id="ARBA00022692"/>
    </source>
</evidence>
<dbReference type="AlphaFoldDB" id="A0A0C2ELD7"/>
<reference evidence="10 11" key="1">
    <citation type="journal article" date="2014" name="BMC Genomics">
        <title>Comparative genomics of the major fungal agents of human and animal Sporotrichosis: Sporothrix schenckii and Sporothrix brasiliensis.</title>
        <authorList>
            <person name="Teixeira M.M."/>
            <person name="de Almeida L.G."/>
            <person name="Kubitschek-Barreira P."/>
            <person name="Alves F.L."/>
            <person name="Kioshima E.S."/>
            <person name="Abadio A.K."/>
            <person name="Fernandes L."/>
            <person name="Derengowski L.S."/>
            <person name="Ferreira K.S."/>
            <person name="Souza R.C."/>
            <person name="Ruiz J.C."/>
            <person name="de Andrade N.C."/>
            <person name="Paes H.C."/>
            <person name="Nicola A.M."/>
            <person name="Albuquerque P."/>
            <person name="Gerber A.L."/>
            <person name="Martins V.P."/>
            <person name="Peconick L.D."/>
            <person name="Neto A.V."/>
            <person name="Chaucanez C.B."/>
            <person name="Silva P.A."/>
            <person name="Cunha O.L."/>
            <person name="de Oliveira F.F."/>
            <person name="dos Santos T.C."/>
            <person name="Barros A.L."/>
            <person name="Soares M.A."/>
            <person name="de Oliveira L.M."/>
            <person name="Marini M.M."/>
            <person name="Villalobos-Duno H."/>
            <person name="Cunha M.M."/>
            <person name="de Hoog S."/>
            <person name="da Silveira J.F."/>
            <person name="Henrissat B."/>
            <person name="Nino-Vega G.A."/>
            <person name="Cisalpino P.S."/>
            <person name="Mora-Montes H.M."/>
            <person name="Almeida S.R."/>
            <person name="Stajich J.E."/>
            <person name="Lopes-Bezerra L.M."/>
            <person name="Vasconcelos A.T."/>
            <person name="Felipe M.S."/>
        </authorList>
    </citation>
    <scope>NUCLEOTIDE SEQUENCE [LARGE SCALE GENOMIC DNA]</scope>
    <source>
        <strain evidence="10 11">5110</strain>
    </source>
</reference>
<dbReference type="EMBL" id="AWTV01000011">
    <property type="protein sequence ID" value="KIH86909.1"/>
    <property type="molecule type" value="Genomic_DNA"/>
</dbReference>
<dbReference type="PANTHER" id="PTHR11040">
    <property type="entry name" value="ZINC/IRON TRANSPORTER"/>
    <property type="match status" value="1"/>
</dbReference>
<dbReference type="PANTHER" id="PTHR11040:SF32">
    <property type="entry name" value="ZINC-REGULATED TRANSPORTER 1"/>
    <property type="match status" value="1"/>
</dbReference>
<keyword evidence="4 8" id="KW-0812">Transmembrane</keyword>
<evidence type="ECO:0000256" key="8">
    <source>
        <dbReference type="RuleBase" id="RU362088"/>
    </source>
</evidence>
<keyword evidence="11" id="KW-1185">Reference proteome</keyword>
<dbReference type="GO" id="GO:0071578">
    <property type="term" value="P:zinc ion import across plasma membrane"/>
    <property type="evidence" value="ECO:0007669"/>
    <property type="project" value="TreeGrafter"/>
</dbReference>
<evidence type="ECO:0000256" key="2">
    <source>
        <dbReference type="ARBA" id="ARBA00006939"/>
    </source>
</evidence>
<name>A0A0C2ELD7_9PEZI</name>
<feature type="transmembrane region" description="Helical" evidence="8">
    <location>
        <begin position="134"/>
        <end position="153"/>
    </location>
</feature>